<feature type="compositionally biased region" description="Pro residues" evidence="1">
    <location>
        <begin position="95"/>
        <end position="108"/>
    </location>
</feature>
<feature type="compositionally biased region" description="Basic and acidic residues" evidence="1">
    <location>
        <begin position="289"/>
        <end position="298"/>
    </location>
</feature>
<accession>A0A4Z0NNU1</accession>
<feature type="domain" description="Extensin-like C-terminal" evidence="3">
    <location>
        <begin position="130"/>
        <end position="304"/>
    </location>
</feature>
<evidence type="ECO:0000256" key="1">
    <source>
        <dbReference type="SAM" id="MobiDB-lite"/>
    </source>
</evidence>
<organism evidence="4 5">
    <name type="scientific">Methylobacterium nonmethylotrophicum</name>
    <dbReference type="NCBI Taxonomy" id="1141884"/>
    <lineage>
        <taxon>Bacteria</taxon>
        <taxon>Pseudomonadati</taxon>
        <taxon>Pseudomonadota</taxon>
        <taxon>Alphaproteobacteria</taxon>
        <taxon>Hyphomicrobiales</taxon>
        <taxon>Methylobacteriaceae</taxon>
        <taxon>Methylobacterium</taxon>
    </lineage>
</organism>
<keyword evidence="2" id="KW-0732">Signal</keyword>
<evidence type="ECO:0000313" key="4">
    <source>
        <dbReference type="EMBL" id="TGD97602.1"/>
    </source>
</evidence>
<keyword evidence="5" id="KW-1185">Reference proteome</keyword>
<evidence type="ECO:0000313" key="5">
    <source>
        <dbReference type="Proteomes" id="UP000297535"/>
    </source>
</evidence>
<dbReference type="OrthoDB" id="9809788at2"/>
<comment type="caution">
    <text evidence="4">The sequence shown here is derived from an EMBL/GenBank/DDBJ whole genome shotgun (WGS) entry which is preliminary data.</text>
</comment>
<dbReference type="Proteomes" id="UP000297535">
    <property type="component" value="Unassembled WGS sequence"/>
</dbReference>
<feature type="signal peptide" evidence="2">
    <location>
        <begin position="1"/>
        <end position="27"/>
    </location>
</feature>
<evidence type="ECO:0000259" key="3">
    <source>
        <dbReference type="Pfam" id="PF06904"/>
    </source>
</evidence>
<dbReference type="Pfam" id="PF06904">
    <property type="entry name" value="Extensin-like_C"/>
    <property type="match status" value="1"/>
</dbReference>
<proteinExistence type="predicted"/>
<name>A0A4Z0NNU1_9HYPH</name>
<dbReference type="AlphaFoldDB" id="A0A4Z0NNU1"/>
<sequence length="304" mass="30925">MPGTITGRILAGLVGAGLAIGAAAAQAPAGPTPLSRVPAEQVPLPPPRPEEARDPAATKAPVGQEPAGKGALPREAPPSPISKEAPPAPVSKEAPPAPMAEPAPLPPERPSDLPSGPAPTPATIVPDDTACLRRLARLGVKAEPVAPLADGLCGAAKPLRVTELPDGVALAPAATLTCTAAEALGRWSTEVRVIAERTLGKAPLTFQIGGSYECRGQNHDPAAKLSEHAYANGVDVMGFSVEGRAPVSVGAGREGTPEAAFEAAVRARACSFFRTVLGPGSDPAHANHLHLDERERPAGHRLCQ</sequence>
<evidence type="ECO:0000256" key="2">
    <source>
        <dbReference type="SAM" id="SignalP"/>
    </source>
</evidence>
<dbReference type="InterPro" id="IPR009683">
    <property type="entry name" value="Extensin-like_C"/>
</dbReference>
<feature type="chain" id="PRO_5021306448" evidence="2">
    <location>
        <begin position="28"/>
        <end position="304"/>
    </location>
</feature>
<feature type="region of interest" description="Disordered" evidence="1">
    <location>
        <begin position="25"/>
        <end position="125"/>
    </location>
</feature>
<protein>
    <submittedName>
        <fullName evidence="4">Extensin</fullName>
    </submittedName>
</protein>
<gene>
    <name evidence="4" type="ORF">EU555_18330</name>
</gene>
<reference evidence="4 5" key="1">
    <citation type="submission" date="2019-04" db="EMBL/GenBank/DDBJ databases">
        <authorList>
            <person name="Feng G."/>
            <person name="Zhu H."/>
        </authorList>
    </citation>
    <scope>NUCLEOTIDE SEQUENCE [LARGE SCALE GENOMIC DNA]</scope>
    <source>
        <strain evidence="4 5">6HR-1</strain>
    </source>
</reference>
<dbReference type="EMBL" id="SRLB01000013">
    <property type="protein sequence ID" value="TGD97602.1"/>
    <property type="molecule type" value="Genomic_DNA"/>
</dbReference>
<dbReference type="RefSeq" id="WP_135416613.1">
    <property type="nucleotide sequence ID" value="NZ_SRLB01000013.1"/>
</dbReference>
<feature type="region of interest" description="Disordered" evidence="1">
    <location>
        <begin position="283"/>
        <end position="304"/>
    </location>
</feature>